<evidence type="ECO:0000313" key="2">
    <source>
        <dbReference type="Proteomes" id="UP000286268"/>
    </source>
</evidence>
<gene>
    <name evidence="1" type="ORF">C1I91_18270</name>
</gene>
<protein>
    <recommendedName>
        <fullName evidence="3">DUF2268 domain-containing protein</fullName>
    </recommendedName>
</protein>
<name>A0A410DVY3_9CLOT</name>
<evidence type="ECO:0000313" key="1">
    <source>
        <dbReference type="EMBL" id="QAA33433.1"/>
    </source>
</evidence>
<reference evidence="1 2" key="1">
    <citation type="submission" date="2018-01" db="EMBL/GenBank/DDBJ databases">
        <title>Genome Sequencing and Assembly of Anaerobacter polyendosporus strain CT4.</title>
        <authorList>
            <person name="Tachaapaikoon C."/>
            <person name="Sutheeworapong S."/>
            <person name="Jenjaroenpun P."/>
            <person name="Wongsurawat T."/>
            <person name="Nookeaw I."/>
            <person name="Cheawchanlertfa P."/>
            <person name="Kosugi A."/>
            <person name="Cheevadhanarak S."/>
            <person name="Ratanakhanokchai K."/>
        </authorList>
    </citation>
    <scope>NUCLEOTIDE SEQUENCE [LARGE SCALE GENOMIC DNA]</scope>
    <source>
        <strain evidence="1 2">CT4</strain>
    </source>
</reference>
<sequence length="333" mass="38958">MQINVSLSSAEEMTKILTEFSKGVNIRREEIMNFLNKDEGCRMQFKFYEDEIDKNDYLDMLYAAVKKTSYETENFILKRMYDALKNIYSNLDLLYKKLDNVKNFDLKGFEHRLVSTLPLGTKLNLNIFFCLDGYNGGSIVDDNTMCLDVLFWPSKKELEKNIEGVVLHEFHHIGFLYWLKKNVRRNELVKNKDKISLAVNLVEGILSEGAAVYFFNKEQDLYELVLEGYGEELAKGFKESYLESWNNLDEKMADFNRTMLQLLDGTEDNYDALNDATEKYFYMTKDEEALNKVIGKYMCSVIEEVFGRQALIDSFVNLQKFLNYIYCKLVSTI</sequence>
<dbReference type="AlphaFoldDB" id="A0A410DVY3"/>
<dbReference type="InterPro" id="IPR043754">
    <property type="entry name" value="DUF5700"/>
</dbReference>
<organism evidence="1 2">
    <name type="scientific">Clostridium manihotivorum</name>
    <dbReference type="NCBI Taxonomy" id="2320868"/>
    <lineage>
        <taxon>Bacteria</taxon>
        <taxon>Bacillati</taxon>
        <taxon>Bacillota</taxon>
        <taxon>Clostridia</taxon>
        <taxon>Eubacteriales</taxon>
        <taxon>Clostridiaceae</taxon>
        <taxon>Clostridium</taxon>
    </lineage>
</organism>
<dbReference type="EMBL" id="CP025746">
    <property type="protein sequence ID" value="QAA33433.1"/>
    <property type="molecule type" value="Genomic_DNA"/>
</dbReference>
<dbReference type="RefSeq" id="WP_128214156.1">
    <property type="nucleotide sequence ID" value="NZ_CP025746.1"/>
</dbReference>
<dbReference type="Proteomes" id="UP000286268">
    <property type="component" value="Chromosome"/>
</dbReference>
<evidence type="ECO:0008006" key="3">
    <source>
        <dbReference type="Google" id="ProtNLM"/>
    </source>
</evidence>
<proteinExistence type="predicted"/>
<dbReference type="KEGG" id="cmah:C1I91_18270"/>
<dbReference type="OrthoDB" id="9846801at2"/>
<keyword evidence="2" id="KW-1185">Reference proteome</keyword>
<dbReference type="Pfam" id="PF18958">
    <property type="entry name" value="DUF5700"/>
    <property type="match status" value="1"/>
</dbReference>
<accession>A0A410DVY3</accession>